<dbReference type="InterPro" id="IPR036770">
    <property type="entry name" value="Ankyrin_rpt-contain_sf"/>
</dbReference>
<dbReference type="AlphaFoldDB" id="A0AAV4HHK7"/>
<accession>A0AAV4HHK7</accession>
<feature type="compositionally biased region" description="Acidic residues" evidence="2">
    <location>
        <begin position="512"/>
        <end position="530"/>
    </location>
</feature>
<dbReference type="PROSITE" id="PS50088">
    <property type="entry name" value="ANK_REPEAT"/>
    <property type="match status" value="1"/>
</dbReference>
<protein>
    <submittedName>
        <fullName evidence="3">Serine/threonine-protein phosphatase 6 regulatory ankyrin repeat subunit B</fullName>
    </submittedName>
</protein>
<dbReference type="CDD" id="cd22966">
    <property type="entry name" value="DD_DYDC-like"/>
    <property type="match status" value="1"/>
</dbReference>
<dbReference type="PANTHER" id="PTHR24172:SF4">
    <property type="entry name" value="ANK_REP_REGION DOMAIN-CONTAINING PROTEIN"/>
    <property type="match status" value="1"/>
</dbReference>
<feature type="region of interest" description="Disordered" evidence="2">
    <location>
        <begin position="772"/>
        <end position="792"/>
    </location>
</feature>
<evidence type="ECO:0000256" key="2">
    <source>
        <dbReference type="SAM" id="MobiDB-lite"/>
    </source>
</evidence>
<feature type="compositionally biased region" description="Basic and acidic residues" evidence="2">
    <location>
        <begin position="336"/>
        <end position="348"/>
    </location>
</feature>
<dbReference type="Proteomes" id="UP000762676">
    <property type="component" value="Unassembled WGS sequence"/>
</dbReference>
<evidence type="ECO:0000313" key="3">
    <source>
        <dbReference type="EMBL" id="GFR96300.1"/>
    </source>
</evidence>
<feature type="region of interest" description="Disordered" evidence="2">
    <location>
        <begin position="304"/>
        <end position="364"/>
    </location>
</feature>
<keyword evidence="1" id="KW-0040">ANK repeat</keyword>
<feature type="compositionally biased region" description="Basic and acidic residues" evidence="2">
    <location>
        <begin position="471"/>
        <end position="497"/>
    </location>
</feature>
<dbReference type="InterPro" id="IPR007858">
    <property type="entry name" value="Dpy-30_motif"/>
</dbReference>
<dbReference type="InterPro" id="IPR002110">
    <property type="entry name" value="Ankyrin_rpt"/>
</dbReference>
<proteinExistence type="predicted"/>
<reference evidence="3 4" key="1">
    <citation type="journal article" date="2021" name="Elife">
        <title>Chloroplast acquisition without the gene transfer in kleptoplastic sea slugs, Plakobranchus ocellatus.</title>
        <authorList>
            <person name="Maeda T."/>
            <person name="Takahashi S."/>
            <person name="Yoshida T."/>
            <person name="Shimamura S."/>
            <person name="Takaki Y."/>
            <person name="Nagai Y."/>
            <person name="Toyoda A."/>
            <person name="Suzuki Y."/>
            <person name="Arimoto A."/>
            <person name="Ishii H."/>
            <person name="Satoh N."/>
            <person name="Nishiyama T."/>
            <person name="Hasebe M."/>
            <person name="Maruyama T."/>
            <person name="Minagawa J."/>
            <person name="Obokata J."/>
            <person name="Shigenobu S."/>
        </authorList>
    </citation>
    <scope>NUCLEOTIDE SEQUENCE [LARGE SCALE GENOMIC DNA]</scope>
</reference>
<comment type="caution">
    <text evidence="3">The sequence shown here is derived from an EMBL/GenBank/DDBJ whole genome shotgun (WGS) entry which is preliminary data.</text>
</comment>
<feature type="repeat" description="ANK" evidence="1">
    <location>
        <begin position="64"/>
        <end position="98"/>
    </location>
</feature>
<gene>
    <name evidence="3" type="ORF">ElyMa_000965000</name>
</gene>
<dbReference type="EMBL" id="BMAT01001966">
    <property type="protein sequence ID" value="GFR96300.1"/>
    <property type="molecule type" value="Genomic_DNA"/>
</dbReference>
<keyword evidence="4" id="KW-1185">Reference proteome</keyword>
<feature type="compositionally biased region" description="Basic and acidic residues" evidence="2">
    <location>
        <begin position="316"/>
        <end position="330"/>
    </location>
</feature>
<name>A0AAV4HHK7_9GAST</name>
<dbReference type="Pfam" id="PF05186">
    <property type="entry name" value="Dpy-30"/>
    <property type="match status" value="1"/>
</dbReference>
<dbReference type="PANTHER" id="PTHR24172">
    <property type="entry name" value="ANK_REP_REGION DOMAIN-CONTAINING PROTEIN"/>
    <property type="match status" value="1"/>
</dbReference>
<feature type="compositionally biased region" description="Low complexity" evidence="2">
    <location>
        <begin position="780"/>
        <end position="792"/>
    </location>
</feature>
<dbReference type="InterPro" id="IPR049630">
    <property type="entry name" value="DYDC-like_DD"/>
</dbReference>
<dbReference type="Gene3D" id="1.20.890.10">
    <property type="entry name" value="cAMP-dependent protein kinase regulatory subunit, dimerization-anchoring domain"/>
    <property type="match status" value="1"/>
</dbReference>
<evidence type="ECO:0000256" key="1">
    <source>
        <dbReference type="PROSITE-ProRule" id="PRU00023"/>
    </source>
</evidence>
<feature type="region of interest" description="Disordered" evidence="2">
    <location>
        <begin position="471"/>
        <end position="539"/>
    </location>
</feature>
<organism evidence="3 4">
    <name type="scientific">Elysia marginata</name>
    <dbReference type="NCBI Taxonomy" id="1093978"/>
    <lineage>
        <taxon>Eukaryota</taxon>
        <taxon>Metazoa</taxon>
        <taxon>Spiralia</taxon>
        <taxon>Lophotrochozoa</taxon>
        <taxon>Mollusca</taxon>
        <taxon>Gastropoda</taxon>
        <taxon>Heterobranchia</taxon>
        <taxon>Euthyneura</taxon>
        <taxon>Panpulmonata</taxon>
        <taxon>Sacoglossa</taxon>
        <taxon>Placobranchoidea</taxon>
        <taxon>Plakobranchidae</taxon>
        <taxon>Elysia</taxon>
    </lineage>
</organism>
<dbReference type="SUPFAM" id="SSF48403">
    <property type="entry name" value="Ankyrin repeat"/>
    <property type="match status" value="2"/>
</dbReference>
<sequence length="792" mass="86716">MIEIEYHHTVIWPLSNAISQVPSMENCALAKAIEAGEGPVILDLLKTQSDPDALDAPGRLIDSGGRTLFHAAAQSMPENVDVLKALVSKGVDPAARDYQGVSGMDVLLASSADSGSERVATAVLGPILEQGDLKKLEDLAMKGWALEQCSPKEEALAGLLENVRDKLSELIDAQIKQAAVSRSILEGSEPVEAEHLKQLGPLVAGLTSDGMSLLHQAVICQRPDIVDTILAVAPDSINSQDYTKRCPLHYAAMCPPGTEIYQTLKNAGANEALKDLTGKSSLDYASEPNTTLLEEMKAKIEQRLRTEAVSPGPAAEGDKPETADEKTSEHTEDDVRETTGEDMHKEPETQISAAEAKTPAGPKQIKPLQVYVSRHSCRRDPPVPPPTTVDGRYIAQHLGEALTRAMAEIAEVRPWDPIEYLARWLYKYRRDDAYSRKQEEILKTIRDEEARLIKEEELKFKRMEELRRYQEQEAEKKRIEEEERKKKEQEELLRSAKESALAQKPALPTVSEEAEENANDDDDDGEEDDDTSVKDRDSAGQTELHKLAAQQGVDFTALIQLGYSIADRDINGKTARDIAQETGQKETVQAIDDYLKKILEDGREDVLEQLVLDGFDGLETVDRDSLPEVTKACLDRLSGLKEVIVSTMKSATNREEQSETEAVEAVTAQPLLVKAKDEAGRSLMHLATLAGAVKLVTHLASNFPDSLKARDNMKKKPAFYKTNSGAIKALQASLGLSPPPLPIPEVTIGEVEHTSADSAADDTAEEAHLATVMGADMPSQQTAEVQQEQQEA</sequence>
<dbReference type="Gene3D" id="1.25.40.20">
    <property type="entry name" value="Ankyrin repeat-containing domain"/>
    <property type="match status" value="3"/>
</dbReference>
<dbReference type="Pfam" id="PF00023">
    <property type="entry name" value="Ank"/>
    <property type="match status" value="1"/>
</dbReference>
<dbReference type="SMART" id="SM00248">
    <property type="entry name" value="ANK"/>
    <property type="match status" value="4"/>
</dbReference>
<evidence type="ECO:0000313" key="4">
    <source>
        <dbReference type="Proteomes" id="UP000762676"/>
    </source>
</evidence>